<evidence type="ECO:0000313" key="5">
    <source>
        <dbReference type="EMBL" id="SHF22074.1"/>
    </source>
</evidence>
<dbReference type="Gene3D" id="3.40.50.2300">
    <property type="match status" value="1"/>
</dbReference>
<gene>
    <name evidence="5" type="ORF">SAMN02745190_02134</name>
</gene>
<dbReference type="Pfam" id="PF00072">
    <property type="entry name" value="Response_reg"/>
    <property type="match status" value="1"/>
</dbReference>
<accession>A0A1M4ZVQ1</accession>
<dbReference type="RefSeq" id="WP_072936246.1">
    <property type="nucleotide sequence ID" value="NZ_FQUG01000009.1"/>
</dbReference>
<evidence type="ECO:0000313" key="6">
    <source>
        <dbReference type="Proteomes" id="UP000184404"/>
    </source>
</evidence>
<dbReference type="PANTHER" id="PTHR44591">
    <property type="entry name" value="STRESS RESPONSE REGULATOR PROTEIN 1"/>
    <property type="match status" value="1"/>
</dbReference>
<dbReference type="EMBL" id="FQUG01000009">
    <property type="protein sequence ID" value="SHF22074.1"/>
    <property type="molecule type" value="Genomic_DNA"/>
</dbReference>
<feature type="domain" description="Response regulatory" evidence="4">
    <location>
        <begin position="6"/>
        <end position="120"/>
    </location>
</feature>
<dbReference type="SMART" id="SM00448">
    <property type="entry name" value="REC"/>
    <property type="match status" value="1"/>
</dbReference>
<dbReference type="InterPro" id="IPR011006">
    <property type="entry name" value="CheY-like_superfamily"/>
</dbReference>
<organism evidence="5 6">
    <name type="scientific">Schwartzia succinivorans DSM 10502</name>
    <dbReference type="NCBI Taxonomy" id="1123243"/>
    <lineage>
        <taxon>Bacteria</taxon>
        <taxon>Bacillati</taxon>
        <taxon>Bacillota</taxon>
        <taxon>Negativicutes</taxon>
        <taxon>Selenomonadales</taxon>
        <taxon>Selenomonadaceae</taxon>
        <taxon>Schwartzia</taxon>
    </lineage>
</organism>
<dbReference type="PANTHER" id="PTHR44591:SF14">
    <property type="entry name" value="PROTEIN PILG"/>
    <property type="match status" value="1"/>
</dbReference>
<dbReference type="CDD" id="cd00156">
    <property type="entry name" value="REC"/>
    <property type="match status" value="1"/>
</dbReference>
<feature type="modified residue" description="4-aspartylphosphate" evidence="3">
    <location>
        <position position="55"/>
    </location>
</feature>
<evidence type="ECO:0000256" key="2">
    <source>
        <dbReference type="ARBA" id="ARBA00023012"/>
    </source>
</evidence>
<evidence type="ECO:0000256" key="3">
    <source>
        <dbReference type="PROSITE-ProRule" id="PRU00169"/>
    </source>
</evidence>
<dbReference type="InterPro" id="IPR001789">
    <property type="entry name" value="Sig_transdc_resp-reg_receiver"/>
</dbReference>
<dbReference type="GO" id="GO:0000160">
    <property type="term" value="P:phosphorelay signal transduction system"/>
    <property type="evidence" value="ECO:0007669"/>
    <property type="project" value="UniProtKB-KW"/>
</dbReference>
<keyword evidence="6" id="KW-1185">Reference proteome</keyword>
<dbReference type="OrthoDB" id="9790669at2"/>
<reference evidence="5 6" key="1">
    <citation type="submission" date="2016-11" db="EMBL/GenBank/DDBJ databases">
        <authorList>
            <person name="Jaros S."/>
            <person name="Januszkiewicz K."/>
            <person name="Wedrychowicz H."/>
        </authorList>
    </citation>
    <scope>NUCLEOTIDE SEQUENCE [LARGE SCALE GENOMIC DNA]</scope>
    <source>
        <strain evidence="5 6">DSM 10502</strain>
    </source>
</reference>
<dbReference type="AlphaFoldDB" id="A0A1M4ZVQ1"/>
<keyword evidence="2" id="KW-0902">Two-component regulatory system</keyword>
<dbReference type="InterPro" id="IPR050595">
    <property type="entry name" value="Bact_response_regulator"/>
</dbReference>
<dbReference type="STRING" id="1123243.SAMN02745190_02134"/>
<evidence type="ECO:0000259" key="4">
    <source>
        <dbReference type="PROSITE" id="PS50110"/>
    </source>
</evidence>
<protein>
    <submittedName>
        <fullName evidence="5">Two-component system, chemotaxis family, response regulator CheY</fullName>
    </submittedName>
</protein>
<dbReference type="PROSITE" id="PS50110">
    <property type="entry name" value="RESPONSE_REGULATORY"/>
    <property type="match status" value="1"/>
</dbReference>
<evidence type="ECO:0000256" key="1">
    <source>
        <dbReference type="ARBA" id="ARBA00022553"/>
    </source>
</evidence>
<name>A0A1M4ZVQ1_9FIRM</name>
<sequence>MEKKLKILITDDSQLLRKKLRAELEGLGCEVIEAENGKEAVMKDLQEKPDGIFLDIVMPEVGGIEALQVIREVNPEIPVIMLSSAGTPQKLMETLKMGALDFIQKPYTSEQIKKALAAIRKKVE</sequence>
<dbReference type="Proteomes" id="UP000184404">
    <property type="component" value="Unassembled WGS sequence"/>
</dbReference>
<dbReference type="SUPFAM" id="SSF52172">
    <property type="entry name" value="CheY-like"/>
    <property type="match status" value="1"/>
</dbReference>
<proteinExistence type="predicted"/>
<keyword evidence="1 3" id="KW-0597">Phosphoprotein</keyword>